<dbReference type="InterPro" id="IPR052953">
    <property type="entry name" value="Ser-rich/MCO-related"/>
</dbReference>
<dbReference type="EMBL" id="ML975160">
    <property type="protein sequence ID" value="KAF1811722.1"/>
    <property type="molecule type" value="Genomic_DNA"/>
</dbReference>
<dbReference type="InterPro" id="IPR008972">
    <property type="entry name" value="Cupredoxin"/>
</dbReference>
<feature type="non-terminal residue" evidence="1">
    <location>
        <position position="277"/>
    </location>
</feature>
<sequence>HEIKLVAENGVVKYVPDRIDAEVGDVVKFRFFAAAHSATQSTFDTPCTPLQHGFDTDLIPNPNNVESAEFERLFHVKDKKPTWFYCKQPNKNHCGQGMVFGINPNGKMDEFIQRAKDQNGALVDAPPPPTDTAPPPATATVVVSGGFNPDGSNNLQFTPPFLPTVKKGEKVVFDFRKLNHTLTESTFWNPCVKKFGTDIDTDFQNFNPDDVPLKTPATVEFTSDKPRFFYCKQANGTPNGHCSNGMVFAVNVNDYTFQAFQRNAQATLPRIKGRSPL</sequence>
<dbReference type="Proteomes" id="UP000504638">
    <property type="component" value="Unplaced"/>
</dbReference>
<organism evidence="1">
    <name type="scientific">Eremomyces bilateralis CBS 781.70</name>
    <dbReference type="NCBI Taxonomy" id="1392243"/>
    <lineage>
        <taxon>Eukaryota</taxon>
        <taxon>Fungi</taxon>
        <taxon>Dikarya</taxon>
        <taxon>Ascomycota</taxon>
        <taxon>Pezizomycotina</taxon>
        <taxon>Dothideomycetes</taxon>
        <taxon>Dothideomycetes incertae sedis</taxon>
        <taxon>Eremomycetales</taxon>
        <taxon>Eremomycetaceae</taxon>
        <taxon>Eremomyces</taxon>
    </lineage>
</organism>
<reference evidence="3" key="3">
    <citation type="submission" date="2025-04" db="UniProtKB">
        <authorList>
            <consortium name="RefSeq"/>
        </authorList>
    </citation>
    <scope>IDENTIFICATION</scope>
    <source>
        <strain evidence="3">CBS 781.70</strain>
    </source>
</reference>
<dbReference type="CDD" id="cd00920">
    <property type="entry name" value="Cupredoxin"/>
    <property type="match status" value="1"/>
</dbReference>
<evidence type="ECO:0000313" key="2">
    <source>
        <dbReference type="Proteomes" id="UP000504638"/>
    </source>
</evidence>
<reference evidence="1 3" key="1">
    <citation type="submission" date="2020-01" db="EMBL/GenBank/DDBJ databases">
        <authorList>
            <consortium name="DOE Joint Genome Institute"/>
            <person name="Haridas S."/>
            <person name="Albert R."/>
            <person name="Binder M."/>
            <person name="Bloem J."/>
            <person name="Labutti K."/>
            <person name="Salamov A."/>
            <person name="Andreopoulos B."/>
            <person name="Baker S.E."/>
            <person name="Barry K."/>
            <person name="Bills G."/>
            <person name="Bluhm B.H."/>
            <person name="Cannon C."/>
            <person name="Castanera R."/>
            <person name="Culley D.E."/>
            <person name="Daum C."/>
            <person name="Ezra D."/>
            <person name="Gonzalez J.B."/>
            <person name="Henrissat B."/>
            <person name="Kuo A."/>
            <person name="Liang C."/>
            <person name="Lipzen A."/>
            <person name="Lutzoni F."/>
            <person name="Magnuson J."/>
            <person name="Mondo S."/>
            <person name="Nolan M."/>
            <person name="Ohm R."/>
            <person name="Pangilinan J."/>
            <person name="Park H.-J."/>
            <person name="Ramirez L."/>
            <person name="Alfaro M."/>
            <person name="Sun H."/>
            <person name="Tritt A."/>
            <person name="Yoshinaga Y."/>
            <person name="Zwiers L.-H."/>
            <person name="Turgeon B.G."/>
            <person name="Goodwin S.B."/>
            <person name="Spatafora J.W."/>
            <person name="Crous P.W."/>
            <person name="Grigoriev I.V."/>
        </authorList>
    </citation>
    <scope>NUCLEOTIDE SEQUENCE</scope>
    <source>
        <strain evidence="1 3">CBS 781.70</strain>
    </source>
</reference>
<evidence type="ECO:0008006" key="4">
    <source>
        <dbReference type="Google" id="ProtNLM"/>
    </source>
</evidence>
<dbReference type="SUPFAM" id="SSF49503">
    <property type="entry name" value="Cupredoxins"/>
    <property type="match status" value="2"/>
</dbReference>
<evidence type="ECO:0000313" key="1">
    <source>
        <dbReference type="EMBL" id="KAF1811722.1"/>
    </source>
</evidence>
<dbReference type="GeneID" id="54416004"/>
<accession>A0A6G1G162</accession>
<feature type="non-terminal residue" evidence="1">
    <location>
        <position position="1"/>
    </location>
</feature>
<dbReference type="Gene3D" id="2.60.40.420">
    <property type="entry name" value="Cupredoxins - blue copper proteins"/>
    <property type="match status" value="2"/>
</dbReference>
<reference evidence="3" key="2">
    <citation type="submission" date="2020-04" db="EMBL/GenBank/DDBJ databases">
        <authorList>
            <consortium name="NCBI Genome Project"/>
        </authorList>
    </citation>
    <scope>NUCLEOTIDE SEQUENCE</scope>
    <source>
        <strain evidence="3">CBS 781.70</strain>
    </source>
</reference>
<name>A0A6G1G162_9PEZI</name>
<evidence type="ECO:0000313" key="3">
    <source>
        <dbReference type="RefSeq" id="XP_033533353.1"/>
    </source>
</evidence>
<dbReference type="AlphaFoldDB" id="A0A6G1G162"/>
<gene>
    <name evidence="1 3" type="ORF">P152DRAFT_366688</name>
</gene>
<dbReference type="PANTHER" id="PTHR34883">
    <property type="entry name" value="SERINE-RICH PROTEIN, PUTATIVE-RELATED-RELATED"/>
    <property type="match status" value="1"/>
</dbReference>
<dbReference type="PANTHER" id="PTHR34883:SF16">
    <property type="entry name" value="RICH PROTEIN, PUTATIVE-RELATED"/>
    <property type="match status" value="1"/>
</dbReference>
<dbReference type="OrthoDB" id="2331100at2759"/>
<protein>
    <recommendedName>
        <fullName evidence="4">Cupredoxin</fullName>
    </recommendedName>
</protein>
<keyword evidence="2" id="KW-1185">Reference proteome</keyword>
<proteinExistence type="predicted"/>
<dbReference type="RefSeq" id="XP_033533353.1">
    <property type="nucleotide sequence ID" value="XM_033675434.1"/>
</dbReference>